<name>A0A1B6E4Z9_9HEMI</name>
<gene>
    <name evidence="9" type="ORF">g.1130</name>
</gene>
<proteinExistence type="inferred from homology"/>
<evidence type="ECO:0000256" key="5">
    <source>
        <dbReference type="PROSITE-ProRule" id="PRU00520"/>
    </source>
</evidence>
<dbReference type="Pfam" id="PF00708">
    <property type="entry name" value="Acylphosphatase"/>
    <property type="match status" value="1"/>
</dbReference>
<evidence type="ECO:0000256" key="7">
    <source>
        <dbReference type="SAM" id="SignalP"/>
    </source>
</evidence>
<evidence type="ECO:0000256" key="4">
    <source>
        <dbReference type="ARBA" id="ARBA00047645"/>
    </source>
</evidence>
<keyword evidence="7" id="KW-0732">Signal</keyword>
<comment type="similarity">
    <text evidence="1 6">Belongs to the acylphosphatase family.</text>
</comment>
<dbReference type="AlphaFoldDB" id="A0A1B6E4Z9"/>
<dbReference type="EMBL" id="GEDC01004324">
    <property type="protein sequence ID" value="JAS32974.1"/>
    <property type="molecule type" value="Transcribed_RNA"/>
</dbReference>
<dbReference type="InterPro" id="IPR001792">
    <property type="entry name" value="Acylphosphatase-like_dom"/>
</dbReference>
<dbReference type="PANTHER" id="PTHR10029">
    <property type="entry name" value="ACYLPHOSPHATASE"/>
    <property type="match status" value="1"/>
</dbReference>
<dbReference type="Gene3D" id="3.30.70.100">
    <property type="match status" value="1"/>
</dbReference>
<dbReference type="PANTHER" id="PTHR10029:SF3">
    <property type="entry name" value="ACYLPHOSPHATASE-RELATED"/>
    <property type="match status" value="1"/>
</dbReference>
<feature type="chain" id="PRO_5008581935" description="acylphosphatase" evidence="7">
    <location>
        <begin position="21"/>
        <end position="118"/>
    </location>
</feature>
<reference evidence="9" key="1">
    <citation type="submission" date="2015-12" db="EMBL/GenBank/DDBJ databases">
        <title>De novo transcriptome assembly of four potential Pierce s Disease insect vectors from Arizona vineyards.</title>
        <authorList>
            <person name="Tassone E.E."/>
        </authorList>
    </citation>
    <scope>NUCLEOTIDE SEQUENCE</scope>
</reference>
<evidence type="ECO:0000256" key="2">
    <source>
        <dbReference type="ARBA" id="ARBA00012150"/>
    </source>
</evidence>
<evidence type="ECO:0000313" key="9">
    <source>
        <dbReference type="EMBL" id="JAS32974.1"/>
    </source>
</evidence>
<feature type="signal peptide" evidence="7">
    <location>
        <begin position="1"/>
        <end position="20"/>
    </location>
</feature>
<evidence type="ECO:0000259" key="8">
    <source>
        <dbReference type="PROSITE" id="PS51160"/>
    </source>
</evidence>
<keyword evidence="3" id="KW-0378">Hydrolase</keyword>
<dbReference type="PRINTS" id="PR00112">
    <property type="entry name" value="ACYLPHPHTASE"/>
</dbReference>
<dbReference type="GO" id="GO:0003998">
    <property type="term" value="F:acylphosphatase activity"/>
    <property type="evidence" value="ECO:0007669"/>
    <property type="project" value="UniProtKB-EC"/>
</dbReference>
<sequence length="118" mass="13990">MQFFLFSKLVFLILISLTETRWMRMPIISFSFEVFGDVTNGKFKEYTKNQAREWDIRGFIKYTDNNTVSGYVEAPQSRIPQIKEWLVNGYVPDCEVDHVVFSEEKVIQEFSYKVFHAV</sequence>
<feature type="domain" description="Acylphosphatase-like" evidence="8">
    <location>
        <begin position="29"/>
        <end position="118"/>
    </location>
</feature>
<dbReference type="InterPro" id="IPR036046">
    <property type="entry name" value="Acylphosphatase-like_dom_sf"/>
</dbReference>
<comment type="catalytic activity">
    <reaction evidence="4">
        <text>an acyl phosphate + H2O = a carboxylate + phosphate + H(+)</text>
        <dbReference type="Rhea" id="RHEA:14965"/>
        <dbReference type="ChEBI" id="CHEBI:15377"/>
        <dbReference type="ChEBI" id="CHEBI:15378"/>
        <dbReference type="ChEBI" id="CHEBI:29067"/>
        <dbReference type="ChEBI" id="CHEBI:43474"/>
        <dbReference type="ChEBI" id="CHEBI:59918"/>
        <dbReference type="EC" id="3.6.1.7"/>
    </reaction>
</comment>
<protein>
    <recommendedName>
        <fullName evidence="2">acylphosphatase</fullName>
        <ecNumber evidence="2">3.6.1.7</ecNumber>
    </recommendedName>
</protein>
<dbReference type="InterPro" id="IPR020456">
    <property type="entry name" value="Acylphosphatase"/>
</dbReference>
<evidence type="ECO:0000256" key="3">
    <source>
        <dbReference type="ARBA" id="ARBA00022801"/>
    </source>
</evidence>
<dbReference type="SUPFAM" id="SSF54975">
    <property type="entry name" value="Acylphosphatase/BLUF domain-like"/>
    <property type="match status" value="1"/>
</dbReference>
<evidence type="ECO:0000256" key="1">
    <source>
        <dbReference type="ARBA" id="ARBA00005614"/>
    </source>
</evidence>
<organism evidence="9">
    <name type="scientific">Clastoptera arizonana</name>
    <name type="common">Arizona spittle bug</name>
    <dbReference type="NCBI Taxonomy" id="38151"/>
    <lineage>
        <taxon>Eukaryota</taxon>
        <taxon>Metazoa</taxon>
        <taxon>Ecdysozoa</taxon>
        <taxon>Arthropoda</taxon>
        <taxon>Hexapoda</taxon>
        <taxon>Insecta</taxon>
        <taxon>Pterygota</taxon>
        <taxon>Neoptera</taxon>
        <taxon>Paraneoptera</taxon>
        <taxon>Hemiptera</taxon>
        <taxon>Auchenorrhyncha</taxon>
        <taxon>Cercopoidea</taxon>
        <taxon>Clastopteridae</taxon>
        <taxon>Clastoptera</taxon>
    </lineage>
</organism>
<comment type="caution">
    <text evidence="5">Lacks conserved residue(s) required for the propagation of feature annotation.</text>
</comment>
<dbReference type="PROSITE" id="PS51160">
    <property type="entry name" value="ACYLPHOSPHATASE_3"/>
    <property type="match status" value="1"/>
</dbReference>
<evidence type="ECO:0000256" key="6">
    <source>
        <dbReference type="RuleBase" id="RU004168"/>
    </source>
</evidence>
<accession>A0A1B6E4Z9</accession>
<dbReference type="EC" id="3.6.1.7" evidence="2"/>